<evidence type="ECO:0000256" key="3">
    <source>
        <dbReference type="SAM" id="SignalP"/>
    </source>
</evidence>
<feature type="chain" id="PRO_5044199387" description="6-phosphogluconolactonase" evidence="3">
    <location>
        <begin position="19"/>
        <end position="406"/>
    </location>
</feature>
<dbReference type="SUPFAM" id="SSF50974">
    <property type="entry name" value="Nitrous oxide reductase, N-terminal domain"/>
    <property type="match status" value="1"/>
</dbReference>
<organism evidence="4 5">
    <name type="scientific">Cladosporium halotolerans</name>
    <dbReference type="NCBI Taxonomy" id="1052096"/>
    <lineage>
        <taxon>Eukaryota</taxon>
        <taxon>Fungi</taxon>
        <taxon>Dikarya</taxon>
        <taxon>Ascomycota</taxon>
        <taxon>Pezizomycotina</taxon>
        <taxon>Dothideomycetes</taxon>
        <taxon>Dothideomycetidae</taxon>
        <taxon>Cladosporiales</taxon>
        <taxon>Cladosporiaceae</taxon>
        <taxon>Cladosporium</taxon>
    </lineage>
</organism>
<protein>
    <recommendedName>
        <fullName evidence="6">6-phosphogluconolactonase</fullName>
    </recommendedName>
</protein>
<sequence>MSGFRFAIISALSAAASATNLFVSSYSGDVTTLALSDSNGTYSLNATSSDPNCGPSPAWLTLDASRGTLYCLNEGLTSPNGSMSTFTINRNGSLKHVQNSTTISGPVSGVIYGDPAGDRSIALAHYSGSSLSTYSLTSGGRFEEDESFTFELSQPGPVADRQDAPHPHEAILDPTGQYILVPDLGADLIRVYAIDQKTNAISEKTPLEAPAGSGPRHAKFHNPYKTADEGSTTYLYLATELASTIISYSVSYLPNAGGLEFTQVQEVNALGQLSHARINAPAGIALSPDNRFLLLSNRNSSIFTLPNPDSSNNTAVPSDSITTFSLSESGELGFVQAWPTHGLFPRHFSLNTAGNLVAAANQNSGNVVVLRRDVATGLIGDVVAEAEIEGQVTSVIFGEIGAVNGA</sequence>
<evidence type="ECO:0000313" key="5">
    <source>
        <dbReference type="Proteomes" id="UP000803884"/>
    </source>
</evidence>
<dbReference type="Pfam" id="PF10282">
    <property type="entry name" value="Lactonase"/>
    <property type="match status" value="1"/>
</dbReference>
<dbReference type="GO" id="GO:0017057">
    <property type="term" value="F:6-phosphogluconolactonase activity"/>
    <property type="evidence" value="ECO:0007669"/>
    <property type="project" value="TreeGrafter"/>
</dbReference>
<keyword evidence="3" id="KW-0732">Signal</keyword>
<dbReference type="EMBL" id="JAAQHG020000036">
    <property type="protein sequence ID" value="KAL1583327.1"/>
    <property type="molecule type" value="Genomic_DNA"/>
</dbReference>
<gene>
    <name evidence="4" type="ORF">WHR41_08045</name>
</gene>
<dbReference type="GeneID" id="96009487"/>
<dbReference type="RefSeq" id="XP_069226434.1">
    <property type="nucleotide sequence ID" value="XM_069376649.1"/>
</dbReference>
<keyword evidence="5" id="KW-1185">Reference proteome</keyword>
<evidence type="ECO:0000256" key="2">
    <source>
        <dbReference type="SAM" id="MobiDB-lite"/>
    </source>
</evidence>
<feature type="signal peptide" evidence="3">
    <location>
        <begin position="1"/>
        <end position="18"/>
    </location>
</feature>
<comment type="caution">
    <text evidence="4">The sequence shown here is derived from an EMBL/GenBank/DDBJ whole genome shotgun (WGS) entry which is preliminary data.</text>
</comment>
<dbReference type="AlphaFoldDB" id="A0AB34KHP3"/>
<reference evidence="4 5" key="1">
    <citation type="journal article" date="2020" name="Microbiol. Resour. Announc.">
        <title>Draft Genome Sequence of a Cladosporium Species Isolated from the Mesophotic Ascidian Didemnum maculosum.</title>
        <authorList>
            <person name="Gioti A."/>
            <person name="Siaperas R."/>
            <person name="Nikolaivits E."/>
            <person name="Le Goff G."/>
            <person name="Ouazzani J."/>
            <person name="Kotoulas G."/>
            <person name="Topakas E."/>
        </authorList>
    </citation>
    <scope>NUCLEOTIDE SEQUENCE [LARGE SCALE GENOMIC DNA]</scope>
    <source>
        <strain evidence="4 5">TM138-S3</strain>
    </source>
</reference>
<accession>A0AB34KHP3</accession>
<dbReference type="Proteomes" id="UP000803884">
    <property type="component" value="Unassembled WGS sequence"/>
</dbReference>
<feature type="region of interest" description="Disordered" evidence="2">
    <location>
        <begin position="205"/>
        <end position="224"/>
    </location>
</feature>
<dbReference type="InterPro" id="IPR019405">
    <property type="entry name" value="Lactonase_7-beta_prop"/>
</dbReference>
<evidence type="ECO:0008006" key="6">
    <source>
        <dbReference type="Google" id="ProtNLM"/>
    </source>
</evidence>
<dbReference type="InterPro" id="IPR011045">
    <property type="entry name" value="N2O_reductase_N"/>
</dbReference>
<evidence type="ECO:0000256" key="1">
    <source>
        <dbReference type="ARBA" id="ARBA00005564"/>
    </source>
</evidence>
<comment type="similarity">
    <text evidence="1">Belongs to the cycloisomerase 2 family.</text>
</comment>
<dbReference type="InterPro" id="IPR015943">
    <property type="entry name" value="WD40/YVTN_repeat-like_dom_sf"/>
</dbReference>
<proteinExistence type="inferred from homology"/>
<dbReference type="Gene3D" id="2.130.10.10">
    <property type="entry name" value="YVTN repeat-like/Quinoprotein amine dehydrogenase"/>
    <property type="match status" value="1"/>
</dbReference>
<dbReference type="PANTHER" id="PTHR30344">
    <property type="entry name" value="6-PHOSPHOGLUCONOLACTONASE-RELATED"/>
    <property type="match status" value="1"/>
</dbReference>
<dbReference type="PANTHER" id="PTHR30344:SF1">
    <property type="entry name" value="6-PHOSPHOGLUCONOLACTONASE"/>
    <property type="match status" value="1"/>
</dbReference>
<name>A0AB34KHP3_9PEZI</name>
<dbReference type="InterPro" id="IPR050282">
    <property type="entry name" value="Cycloisomerase_2"/>
</dbReference>
<evidence type="ECO:0000313" key="4">
    <source>
        <dbReference type="EMBL" id="KAL1583327.1"/>
    </source>
</evidence>